<name>A0A0F9VVI1_9ZZZZ</name>
<dbReference type="SUPFAM" id="SSF56281">
    <property type="entry name" value="Metallo-hydrolase/oxidoreductase"/>
    <property type="match status" value="1"/>
</dbReference>
<evidence type="ECO:0000313" key="2">
    <source>
        <dbReference type="EMBL" id="KKN69753.1"/>
    </source>
</evidence>
<feature type="domain" description="Metallo-beta-lactamase" evidence="1">
    <location>
        <begin position="12"/>
        <end position="203"/>
    </location>
</feature>
<organism evidence="2">
    <name type="scientific">marine sediment metagenome</name>
    <dbReference type="NCBI Taxonomy" id="412755"/>
    <lineage>
        <taxon>unclassified sequences</taxon>
        <taxon>metagenomes</taxon>
        <taxon>ecological metagenomes</taxon>
    </lineage>
</organism>
<dbReference type="SMART" id="SM00849">
    <property type="entry name" value="Lactamase_B"/>
    <property type="match status" value="1"/>
</dbReference>
<dbReference type="Gene3D" id="3.60.15.10">
    <property type="entry name" value="Ribonuclease Z/Hydroxyacylglutathione hydrolase-like"/>
    <property type="match status" value="1"/>
</dbReference>
<dbReference type="Pfam" id="PF00753">
    <property type="entry name" value="Lactamase_B"/>
    <property type="match status" value="1"/>
</dbReference>
<dbReference type="EMBL" id="LAZR01000419">
    <property type="protein sequence ID" value="KKN69753.1"/>
    <property type="molecule type" value="Genomic_DNA"/>
</dbReference>
<sequence length="294" mass="33134">MFDCLIYNMKEQMALFVIENNGKTVLIDTGTSSEVDSLLNYLQNIGIDHLDYIFSTHVHVDHIGGVKRLSTQFPEAKIVVSKFYQKLPETKFAKKESDLAEYHEYLVQNLENRVIYVGEGDIISLDDLKLEIYTAPGHTPEHIAILDRKNMNLFPGDSIGGHHLGSGFSRPTAYPPYFNHESYYKTVKKLSQIDNIKSISLAHFGVATGPEVQEVFKISEGVFKAYKDTVVESYQKNNGDLNSIINALLDKFGRSPNEIRHNRPDSLIFRTLGGISIGFINALGLKSKFRVDSK</sequence>
<accession>A0A0F9VVI1</accession>
<gene>
    <name evidence="2" type="ORF">LCGC14_0437820</name>
</gene>
<dbReference type="InterPro" id="IPR036866">
    <property type="entry name" value="RibonucZ/Hydroxyglut_hydro"/>
</dbReference>
<dbReference type="AlphaFoldDB" id="A0A0F9VVI1"/>
<protein>
    <recommendedName>
        <fullName evidence="1">Metallo-beta-lactamase domain-containing protein</fullName>
    </recommendedName>
</protein>
<evidence type="ECO:0000259" key="1">
    <source>
        <dbReference type="SMART" id="SM00849"/>
    </source>
</evidence>
<proteinExistence type="predicted"/>
<comment type="caution">
    <text evidence="2">The sequence shown here is derived from an EMBL/GenBank/DDBJ whole genome shotgun (WGS) entry which is preliminary data.</text>
</comment>
<dbReference type="InterPro" id="IPR001279">
    <property type="entry name" value="Metallo-B-lactamas"/>
</dbReference>
<dbReference type="InterPro" id="IPR050855">
    <property type="entry name" value="NDM-1-like"/>
</dbReference>
<dbReference type="PANTHER" id="PTHR42951:SF22">
    <property type="entry name" value="METALLO BETA-LACTAMASE SUPERFAMILY LIPOPROTEIN"/>
    <property type="match status" value="1"/>
</dbReference>
<dbReference type="PANTHER" id="PTHR42951">
    <property type="entry name" value="METALLO-BETA-LACTAMASE DOMAIN-CONTAINING"/>
    <property type="match status" value="1"/>
</dbReference>
<reference evidence="2" key="1">
    <citation type="journal article" date="2015" name="Nature">
        <title>Complex archaea that bridge the gap between prokaryotes and eukaryotes.</title>
        <authorList>
            <person name="Spang A."/>
            <person name="Saw J.H."/>
            <person name="Jorgensen S.L."/>
            <person name="Zaremba-Niedzwiedzka K."/>
            <person name="Martijn J."/>
            <person name="Lind A.E."/>
            <person name="van Eijk R."/>
            <person name="Schleper C."/>
            <person name="Guy L."/>
            <person name="Ettema T.J."/>
        </authorList>
    </citation>
    <scope>NUCLEOTIDE SEQUENCE</scope>
</reference>